<dbReference type="EMBL" id="BDGJ01000081">
    <property type="protein sequence ID" value="GAW92444.1"/>
    <property type="molecule type" value="Genomic_DNA"/>
</dbReference>
<sequence>MNLWQGVEQKFETRRNTILNTRINGYFKKSPKRWWGDIIWEQTNTEIITIFIFVIVLTAILAWKKFENSRLRISLIIVVLGLFFGLMVRAPLKLVITEDYFLVFYPFKRVIVPWEQLETLYIERGNIFDNSIRFVFETSNKRTIILSKRDFLKLENAKQLVVRQAGLKLDHKDESIEVWKK</sequence>
<dbReference type="Proteomes" id="UP000197032">
    <property type="component" value="Unassembled WGS sequence"/>
</dbReference>
<dbReference type="AlphaFoldDB" id="A0A1Z5HSE8"/>
<name>A0A1Z5HSE8_9FIRM</name>
<comment type="caution">
    <text evidence="2">The sequence shown here is derived from an EMBL/GenBank/DDBJ whole genome shotgun (WGS) entry which is preliminary data.</text>
</comment>
<keyword evidence="1" id="KW-1133">Transmembrane helix</keyword>
<keyword evidence="3" id="KW-1185">Reference proteome</keyword>
<accession>A0A1Z5HSE8</accession>
<evidence type="ECO:0000313" key="2">
    <source>
        <dbReference type="EMBL" id="GAW92444.1"/>
    </source>
</evidence>
<reference evidence="3" key="1">
    <citation type="journal article" date="2017" name="Appl. Environ. Microbiol.">
        <title>Genomic analysis of Calderihabitans maritimus KKC1, a thermophilic hydrogenogenic carboxydotrophic bacterium isolated from marine sediment.</title>
        <authorList>
            <person name="Omae K."/>
            <person name="Yoneda Y."/>
            <person name="Fukuyama Y."/>
            <person name="Yoshida T."/>
            <person name="Sako Y."/>
        </authorList>
    </citation>
    <scope>NUCLEOTIDE SEQUENCE [LARGE SCALE GENOMIC DNA]</scope>
    <source>
        <strain evidence="3">KKC1</strain>
    </source>
</reference>
<organism evidence="2 3">
    <name type="scientific">Calderihabitans maritimus</name>
    <dbReference type="NCBI Taxonomy" id="1246530"/>
    <lineage>
        <taxon>Bacteria</taxon>
        <taxon>Bacillati</taxon>
        <taxon>Bacillota</taxon>
        <taxon>Clostridia</taxon>
        <taxon>Neomoorellales</taxon>
        <taxon>Calderihabitantaceae</taxon>
        <taxon>Calderihabitans</taxon>
    </lineage>
</organism>
<evidence type="ECO:0000313" key="3">
    <source>
        <dbReference type="Proteomes" id="UP000197032"/>
    </source>
</evidence>
<feature type="transmembrane region" description="Helical" evidence="1">
    <location>
        <begin position="47"/>
        <end position="63"/>
    </location>
</feature>
<gene>
    <name evidence="2" type="ORF">KKC1_15980</name>
</gene>
<keyword evidence="1" id="KW-0472">Membrane</keyword>
<keyword evidence="1" id="KW-0812">Transmembrane</keyword>
<dbReference type="RefSeq" id="WP_088553800.1">
    <property type="nucleotide sequence ID" value="NZ_BDGJ01000081.1"/>
</dbReference>
<evidence type="ECO:0000256" key="1">
    <source>
        <dbReference type="SAM" id="Phobius"/>
    </source>
</evidence>
<feature type="transmembrane region" description="Helical" evidence="1">
    <location>
        <begin position="75"/>
        <end position="92"/>
    </location>
</feature>
<protein>
    <submittedName>
        <fullName evidence="2">Uncharacterized protein</fullName>
    </submittedName>
</protein>
<proteinExistence type="predicted"/>